<keyword evidence="4" id="KW-0732">Signal</keyword>
<dbReference type="PRINTS" id="PR01504">
    <property type="entry name" value="PNCREATITSAP"/>
</dbReference>
<dbReference type="RefSeq" id="XP_020659898.1">
    <property type="nucleotide sequence ID" value="XM_020804239.2"/>
</dbReference>
<dbReference type="InterPro" id="IPR001304">
    <property type="entry name" value="C-type_lectin-like"/>
</dbReference>
<evidence type="ECO:0000256" key="2">
    <source>
        <dbReference type="ARBA" id="ARBA00022525"/>
    </source>
</evidence>
<dbReference type="PANTHER" id="PTHR22803">
    <property type="entry name" value="MANNOSE, PHOSPHOLIPASE, LECTIN RECEPTOR RELATED"/>
    <property type="match status" value="1"/>
</dbReference>
<dbReference type="PROSITE" id="PS50041">
    <property type="entry name" value="C_TYPE_LECTIN_2"/>
    <property type="match status" value="1"/>
</dbReference>
<keyword evidence="2" id="KW-0964">Secreted</keyword>
<dbReference type="SUPFAM" id="SSF56436">
    <property type="entry name" value="C-type lectin-like"/>
    <property type="match status" value="1"/>
</dbReference>
<dbReference type="InterPro" id="IPR016187">
    <property type="entry name" value="CTDL_fold"/>
</dbReference>
<keyword evidence="3" id="KW-1015">Disulfide bond</keyword>
<dbReference type="InterPro" id="IPR050111">
    <property type="entry name" value="C-type_lectin/snaclec_domain"/>
</dbReference>
<dbReference type="AlphaFoldDB" id="A0A6J0UII5"/>
<organism evidence="6 7">
    <name type="scientific">Pogona vitticeps</name>
    <name type="common">central bearded dragon</name>
    <dbReference type="NCBI Taxonomy" id="103695"/>
    <lineage>
        <taxon>Eukaryota</taxon>
        <taxon>Metazoa</taxon>
        <taxon>Chordata</taxon>
        <taxon>Craniata</taxon>
        <taxon>Vertebrata</taxon>
        <taxon>Euteleostomi</taxon>
        <taxon>Lepidosauria</taxon>
        <taxon>Squamata</taxon>
        <taxon>Bifurcata</taxon>
        <taxon>Unidentata</taxon>
        <taxon>Episquamata</taxon>
        <taxon>Toxicofera</taxon>
        <taxon>Iguania</taxon>
        <taxon>Acrodonta</taxon>
        <taxon>Agamidae</taxon>
        <taxon>Amphibolurinae</taxon>
        <taxon>Pogona</taxon>
    </lineage>
</organism>
<dbReference type="GeneID" id="110084677"/>
<feature type="domain" description="C-type lectin" evidence="5">
    <location>
        <begin position="79"/>
        <end position="209"/>
    </location>
</feature>
<evidence type="ECO:0000256" key="4">
    <source>
        <dbReference type="SAM" id="SignalP"/>
    </source>
</evidence>
<comment type="subcellular location">
    <subcellularLocation>
        <location evidence="1">Secreted</location>
    </subcellularLocation>
</comment>
<gene>
    <name evidence="7" type="primary">LOC110084677</name>
</gene>
<dbReference type="KEGG" id="pvt:110084677"/>
<keyword evidence="6" id="KW-1185">Reference proteome</keyword>
<dbReference type="SMART" id="SM00034">
    <property type="entry name" value="CLECT"/>
    <property type="match status" value="1"/>
</dbReference>
<dbReference type="InParanoid" id="A0A6J0UII5"/>
<protein>
    <submittedName>
        <fullName evidence="7">Snaclec bitiscetin subunit beta-like</fullName>
    </submittedName>
</protein>
<reference evidence="7" key="1">
    <citation type="submission" date="2025-08" db="UniProtKB">
        <authorList>
            <consortium name="RefSeq"/>
        </authorList>
    </citation>
    <scope>IDENTIFICATION</scope>
</reference>
<evidence type="ECO:0000256" key="3">
    <source>
        <dbReference type="ARBA" id="ARBA00023157"/>
    </source>
</evidence>
<name>A0A6J0UII5_9SAUR</name>
<dbReference type="GO" id="GO:0005576">
    <property type="term" value="C:extracellular region"/>
    <property type="evidence" value="ECO:0007669"/>
    <property type="project" value="UniProtKB-SubCell"/>
</dbReference>
<accession>A0A6J0UII5</accession>
<evidence type="ECO:0000313" key="6">
    <source>
        <dbReference type="Proteomes" id="UP001652642"/>
    </source>
</evidence>
<dbReference type="InterPro" id="IPR016186">
    <property type="entry name" value="C-type_lectin-like/link_sf"/>
</dbReference>
<dbReference type="OrthoDB" id="6337382at2759"/>
<dbReference type="Proteomes" id="UP001652642">
    <property type="component" value="Chromosome 3"/>
</dbReference>
<dbReference type="Gene3D" id="3.10.100.10">
    <property type="entry name" value="Mannose-Binding Protein A, subunit A"/>
    <property type="match status" value="1"/>
</dbReference>
<evidence type="ECO:0000259" key="5">
    <source>
        <dbReference type="PROSITE" id="PS50041"/>
    </source>
</evidence>
<evidence type="ECO:0000313" key="7">
    <source>
        <dbReference type="RefSeq" id="XP_020659898.1"/>
    </source>
</evidence>
<feature type="chain" id="PRO_5027106185" evidence="4">
    <location>
        <begin position="22"/>
        <end position="217"/>
    </location>
</feature>
<evidence type="ECO:0000256" key="1">
    <source>
        <dbReference type="ARBA" id="ARBA00004613"/>
    </source>
</evidence>
<proteinExistence type="predicted"/>
<feature type="signal peptide" evidence="4">
    <location>
        <begin position="1"/>
        <end position="21"/>
    </location>
</feature>
<sequence length="217" mass="24240">MKPHTVLLLYLGTLVLPISEGNELPENKFRERRFLFGNIFGGDNDPSRVTDKVPVLDDSSLIDSESFCQGGCRDGWISYKGQCYMYVLDQMTWEEAERSCQSYAIGGHLTSISSAEHNDFLVNLATHHGERTAQFWTGGSHRRGSSLRWTDGSVANFIQRPLSSLLHVVGETINSILNIRICLKLNLSLGGQGNWDGSDCRKKLPFVCSYKPDLTPP</sequence>
<dbReference type="Pfam" id="PF00059">
    <property type="entry name" value="Lectin_C"/>
    <property type="match status" value="1"/>
</dbReference>